<dbReference type="AlphaFoldDB" id="T1F164"/>
<reference evidence="4" key="1">
    <citation type="submission" date="2012-12" db="EMBL/GenBank/DDBJ databases">
        <authorList>
            <person name="Hellsten U."/>
            <person name="Grimwood J."/>
            <person name="Chapman J.A."/>
            <person name="Shapiro H."/>
            <person name="Aerts A."/>
            <person name="Otillar R.P."/>
            <person name="Terry A.Y."/>
            <person name="Boore J.L."/>
            <person name="Simakov O."/>
            <person name="Marletaz F."/>
            <person name="Cho S.-J."/>
            <person name="Edsinger-Gonzales E."/>
            <person name="Havlak P."/>
            <person name="Kuo D.-H."/>
            <person name="Larsson T."/>
            <person name="Lv J."/>
            <person name="Arendt D."/>
            <person name="Savage R."/>
            <person name="Osoegawa K."/>
            <person name="de Jong P."/>
            <person name="Lindberg D.R."/>
            <person name="Seaver E.C."/>
            <person name="Weisblat D.A."/>
            <person name="Putnam N.H."/>
            <person name="Grigoriev I.V."/>
            <person name="Rokhsar D.S."/>
        </authorList>
    </citation>
    <scope>NUCLEOTIDE SEQUENCE</scope>
</reference>
<evidence type="ECO:0000256" key="1">
    <source>
        <dbReference type="SAM" id="MobiDB-lite"/>
    </source>
</evidence>
<feature type="compositionally biased region" description="Low complexity" evidence="1">
    <location>
        <begin position="21"/>
        <end position="62"/>
    </location>
</feature>
<accession>T1F164</accession>
<organism evidence="3 4">
    <name type="scientific">Helobdella robusta</name>
    <name type="common">Californian leech</name>
    <dbReference type="NCBI Taxonomy" id="6412"/>
    <lineage>
        <taxon>Eukaryota</taxon>
        <taxon>Metazoa</taxon>
        <taxon>Spiralia</taxon>
        <taxon>Lophotrochozoa</taxon>
        <taxon>Annelida</taxon>
        <taxon>Clitellata</taxon>
        <taxon>Hirudinea</taxon>
        <taxon>Rhynchobdellida</taxon>
        <taxon>Glossiphoniidae</taxon>
        <taxon>Helobdella</taxon>
    </lineage>
</organism>
<evidence type="ECO:0000313" key="2">
    <source>
        <dbReference type="EMBL" id="ESO09012.1"/>
    </source>
</evidence>
<dbReference type="InParanoid" id="T1F164"/>
<feature type="region of interest" description="Disordered" evidence="1">
    <location>
        <begin position="1"/>
        <end position="62"/>
    </location>
</feature>
<dbReference type="KEGG" id="hro:HELRODRAFT_168944"/>
<dbReference type="EnsemblMetazoa" id="HelroT168944">
    <property type="protein sequence ID" value="HelroP168944"/>
    <property type="gene ID" value="HelroG168944"/>
</dbReference>
<sequence length="343" mass="38735">MCKSLNSAKPPEDPEENLNLSSSPTHQQTSPPTSASTNIATTETQQPSSPPHQQASSPSPTSQIIVKTEVSLPGIKLPKTTAQWVEANAYFQSQRTALPNIVNINNFTANLQSLIYNYFASTYGTLKQKTNSTTKSDIPTNKLKSELKQLKLLGRNNHNFDTQIITLSRQIRAKISSSKASKIGKILDITSQLKNKFWPTCEKLLKPTCSLLPMFNVEKCKEFFHNILNDPCRNKYCLPNWIQTLPNPSIACNIKPPTYNEIFSIIRKCKSRASPCPLDQMSIIILKKCPILRTILHQLLVECFYNPFNLSFINVKWTDQFRYSLINNVISSSYAIYCDRNNA</sequence>
<protein>
    <recommendedName>
        <fullName evidence="5">Reverse transcriptase domain-containing protein</fullName>
    </recommendedName>
</protein>
<dbReference type="HOGENOM" id="CLU_059811_0_2_1"/>
<evidence type="ECO:0000313" key="3">
    <source>
        <dbReference type="EnsemblMetazoa" id="HelroP168944"/>
    </source>
</evidence>
<evidence type="ECO:0000313" key="4">
    <source>
        <dbReference type="Proteomes" id="UP000015101"/>
    </source>
</evidence>
<name>T1F164_HELRO</name>
<dbReference type="RefSeq" id="XP_009013034.1">
    <property type="nucleotide sequence ID" value="XM_009014786.1"/>
</dbReference>
<keyword evidence="4" id="KW-1185">Reference proteome</keyword>
<proteinExistence type="predicted"/>
<gene>
    <name evidence="3" type="primary">20202564</name>
    <name evidence="2" type="ORF">HELRODRAFT_168944</name>
</gene>
<dbReference type="Proteomes" id="UP000015101">
    <property type="component" value="Unassembled WGS sequence"/>
</dbReference>
<dbReference type="EMBL" id="AMQM01003148">
    <property type="status" value="NOT_ANNOTATED_CDS"/>
    <property type="molecule type" value="Genomic_DNA"/>
</dbReference>
<evidence type="ECO:0008006" key="5">
    <source>
        <dbReference type="Google" id="ProtNLM"/>
    </source>
</evidence>
<dbReference type="GeneID" id="20202564"/>
<reference evidence="3" key="3">
    <citation type="submission" date="2015-06" db="UniProtKB">
        <authorList>
            <consortium name="EnsemblMetazoa"/>
        </authorList>
    </citation>
    <scope>IDENTIFICATION</scope>
</reference>
<dbReference type="EMBL" id="KB096023">
    <property type="protein sequence ID" value="ESO09012.1"/>
    <property type="molecule type" value="Genomic_DNA"/>
</dbReference>
<reference evidence="2 4" key="2">
    <citation type="journal article" date="2013" name="Nature">
        <title>Insights into bilaterian evolution from three spiralian genomes.</title>
        <authorList>
            <person name="Simakov O."/>
            <person name="Marletaz F."/>
            <person name="Cho S.J."/>
            <person name="Edsinger-Gonzales E."/>
            <person name="Havlak P."/>
            <person name="Hellsten U."/>
            <person name="Kuo D.H."/>
            <person name="Larsson T."/>
            <person name="Lv J."/>
            <person name="Arendt D."/>
            <person name="Savage R."/>
            <person name="Osoegawa K."/>
            <person name="de Jong P."/>
            <person name="Grimwood J."/>
            <person name="Chapman J.A."/>
            <person name="Shapiro H."/>
            <person name="Aerts A."/>
            <person name="Otillar R.P."/>
            <person name="Terry A.Y."/>
            <person name="Boore J.L."/>
            <person name="Grigoriev I.V."/>
            <person name="Lindberg D.R."/>
            <person name="Seaver E.C."/>
            <person name="Weisblat D.A."/>
            <person name="Putnam N.H."/>
            <person name="Rokhsar D.S."/>
        </authorList>
    </citation>
    <scope>NUCLEOTIDE SEQUENCE</scope>
</reference>
<dbReference type="EMBL" id="AMQM01003149">
    <property type="status" value="NOT_ANNOTATED_CDS"/>
    <property type="molecule type" value="Genomic_DNA"/>
</dbReference>
<dbReference type="CTD" id="20202564"/>